<dbReference type="EMBL" id="GECZ01032431">
    <property type="protein sequence ID" value="JAS37338.1"/>
    <property type="molecule type" value="Transcribed_RNA"/>
</dbReference>
<feature type="non-terminal residue" evidence="4">
    <location>
        <position position="109"/>
    </location>
</feature>
<evidence type="ECO:0000259" key="3">
    <source>
        <dbReference type="PROSITE" id="PS51466"/>
    </source>
</evidence>
<feature type="non-terminal residue" evidence="4">
    <location>
        <position position="1"/>
    </location>
</feature>
<gene>
    <name evidence="4" type="ORF">g.535</name>
</gene>
<proteinExistence type="inferred from homology"/>
<name>A0A1B6EHE0_9HEMI</name>
<dbReference type="InterPro" id="IPR038654">
    <property type="entry name" value="PINIT_sf"/>
</dbReference>
<dbReference type="InterPro" id="IPR023321">
    <property type="entry name" value="PINIT"/>
</dbReference>
<dbReference type="GO" id="GO:0016925">
    <property type="term" value="P:protein sumoylation"/>
    <property type="evidence" value="ECO:0007669"/>
    <property type="project" value="UniProtKB-UniPathway"/>
</dbReference>
<dbReference type="Pfam" id="PF14324">
    <property type="entry name" value="PINIT"/>
    <property type="match status" value="1"/>
</dbReference>
<accession>A0A1B6EHE0</accession>
<dbReference type="AlphaFoldDB" id="A0A1B6EHE0"/>
<reference evidence="4" key="1">
    <citation type="submission" date="2015-11" db="EMBL/GenBank/DDBJ databases">
        <title>De novo transcriptome assembly of four potential Pierce s Disease insect vectors from Arizona vineyards.</title>
        <authorList>
            <person name="Tassone E.E."/>
        </authorList>
    </citation>
    <scope>NUCLEOTIDE SEQUENCE</scope>
</reference>
<dbReference type="Gene3D" id="2.60.120.780">
    <property type="entry name" value="PINIT domain"/>
    <property type="match status" value="1"/>
</dbReference>
<comment type="pathway">
    <text evidence="1">Protein modification; protein sumoylation.</text>
</comment>
<comment type="similarity">
    <text evidence="2">Belongs to the PIAS family.</text>
</comment>
<evidence type="ECO:0000256" key="1">
    <source>
        <dbReference type="ARBA" id="ARBA00004718"/>
    </source>
</evidence>
<dbReference type="PROSITE" id="PS51466">
    <property type="entry name" value="PINIT"/>
    <property type="match status" value="1"/>
</dbReference>
<evidence type="ECO:0000256" key="2">
    <source>
        <dbReference type="ARBA" id="ARBA00005383"/>
    </source>
</evidence>
<protein>
    <recommendedName>
        <fullName evidence="3">PINIT domain-containing protein</fullName>
    </recommendedName>
</protein>
<dbReference type="UniPathway" id="UPA00886"/>
<sequence>IPLPFYDHLDSIVAPYILANKTASKNQEYSMKFALNVKQIQSILEGRVVKPPSSRFEFMRQIQLRFCKINNNSSEQDDCFPPGIAVRVNSKSAALPNPIPTNKAGVEPK</sequence>
<evidence type="ECO:0000313" key="4">
    <source>
        <dbReference type="EMBL" id="JAS37338.1"/>
    </source>
</evidence>
<organism evidence="4">
    <name type="scientific">Cuerna arida</name>
    <dbReference type="NCBI Taxonomy" id="1464854"/>
    <lineage>
        <taxon>Eukaryota</taxon>
        <taxon>Metazoa</taxon>
        <taxon>Ecdysozoa</taxon>
        <taxon>Arthropoda</taxon>
        <taxon>Hexapoda</taxon>
        <taxon>Insecta</taxon>
        <taxon>Pterygota</taxon>
        <taxon>Neoptera</taxon>
        <taxon>Paraneoptera</taxon>
        <taxon>Hemiptera</taxon>
        <taxon>Auchenorrhyncha</taxon>
        <taxon>Membracoidea</taxon>
        <taxon>Cicadellidae</taxon>
        <taxon>Cicadellinae</taxon>
        <taxon>Proconiini</taxon>
        <taxon>Cuerna</taxon>
    </lineage>
</organism>
<feature type="domain" description="PINIT" evidence="3">
    <location>
        <begin position="1"/>
        <end position="109"/>
    </location>
</feature>